<gene>
    <name evidence="2" type="ORF">RFULGI_LOCUS1229</name>
</gene>
<dbReference type="PROSITE" id="PS50011">
    <property type="entry name" value="PROTEIN_KINASE_DOM"/>
    <property type="match status" value="1"/>
</dbReference>
<dbReference type="AlphaFoldDB" id="A0A9N8W166"/>
<name>A0A9N8W166_9GLOM</name>
<organism evidence="2 3">
    <name type="scientific">Racocetra fulgida</name>
    <dbReference type="NCBI Taxonomy" id="60492"/>
    <lineage>
        <taxon>Eukaryota</taxon>
        <taxon>Fungi</taxon>
        <taxon>Fungi incertae sedis</taxon>
        <taxon>Mucoromycota</taxon>
        <taxon>Glomeromycotina</taxon>
        <taxon>Glomeromycetes</taxon>
        <taxon>Diversisporales</taxon>
        <taxon>Gigasporaceae</taxon>
        <taxon>Racocetra</taxon>
    </lineage>
</organism>
<reference evidence="2" key="1">
    <citation type="submission" date="2021-06" db="EMBL/GenBank/DDBJ databases">
        <authorList>
            <person name="Kallberg Y."/>
            <person name="Tangrot J."/>
            <person name="Rosling A."/>
        </authorList>
    </citation>
    <scope>NUCLEOTIDE SEQUENCE</scope>
    <source>
        <strain evidence="2">IN212</strain>
    </source>
</reference>
<dbReference type="SUPFAM" id="SSF56112">
    <property type="entry name" value="Protein kinase-like (PK-like)"/>
    <property type="match status" value="1"/>
</dbReference>
<proteinExistence type="predicted"/>
<dbReference type="Gene3D" id="3.30.200.20">
    <property type="entry name" value="Phosphorylase Kinase, domain 1"/>
    <property type="match status" value="1"/>
</dbReference>
<dbReference type="GO" id="GO:0004672">
    <property type="term" value="F:protein kinase activity"/>
    <property type="evidence" value="ECO:0007669"/>
    <property type="project" value="InterPro"/>
</dbReference>
<evidence type="ECO:0000259" key="1">
    <source>
        <dbReference type="PROSITE" id="PS50011"/>
    </source>
</evidence>
<dbReference type="GO" id="GO:0005524">
    <property type="term" value="F:ATP binding"/>
    <property type="evidence" value="ECO:0007669"/>
    <property type="project" value="InterPro"/>
</dbReference>
<dbReference type="OrthoDB" id="2446886at2759"/>
<dbReference type="EMBL" id="CAJVPZ010000692">
    <property type="protein sequence ID" value="CAG8473588.1"/>
    <property type="molecule type" value="Genomic_DNA"/>
</dbReference>
<evidence type="ECO:0000313" key="3">
    <source>
        <dbReference type="Proteomes" id="UP000789396"/>
    </source>
</evidence>
<dbReference type="InterPro" id="IPR011009">
    <property type="entry name" value="Kinase-like_dom_sf"/>
</dbReference>
<evidence type="ECO:0000313" key="2">
    <source>
        <dbReference type="EMBL" id="CAG8473588.1"/>
    </source>
</evidence>
<comment type="caution">
    <text evidence="2">The sequence shown here is derived from an EMBL/GenBank/DDBJ whole genome shotgun (WGS) entry which is preliminary data.</text>
</comment>
<accession>A0A9N8W166</accession>
<sequence length="108" mass="12264">MPHTALDVLRTWDGPTSKYISKYYLCQSVWIMELFSADLITFINKAINDGDINHIKYGEFTNIEKIGEGGFNTVYKAEWKKGGLTVALKNLKDISLEGMTVKKSDREV</sequence>
<keyword evidence="3" id="KW-1185">Reference proteome</keyword>
<protein>
    <submittedName>
        <fullName evidence="2">4121_t:CDS:1</fullName>
    </submittedName>
</protein>
<feature type="domain" description="Protein kinase" evidence="1">
    <location>
        <begin position="60"/>
        <end position="108"/>
    </location>
</feature>
<dbReference type="Proteomes" id="UP000789396">
    <property type="component" value="Unassembled WGS sequence"/>
</dbReference>
<dbReference type="InterPro" id="IPR000719">
    <property type="entry name" value="Prot_kinase_dom"/>
</dbReference>